<dbReference type="GeneID" id="72007596"/>
<keyword evidence="2" id="KW-0999">Mitochondrion inner membrane</keyword>
<evidence type="ECO:0000313" key="6">
    <source>
        <dbReference type="EMBL" id="KAH9844384.1"/>
    </source>
</evidence>
<evidence type="ECO:0000256" key="1">
    <source>
        <dbReference type="ARBA" id="ARBA00004273"/>
    </source>
</evidence>
<comment type="subcellular location">
    <subcellularLocation>
        <location evidence="1">Mitochondrion inner membrane</location>
    </subcellularLocation>
</comment>
<keyword evidence="5" id="KW-0812">Transmembrane</keyword>
<comment type="caution">
    <text evidence="7">The sequence shown here is derived from an EMBL/GenBank/DDBJ whole genome shotgun (WGS) entry which is preliminary data.</text>
</comment>
<dbReference type="EMBL" id="SEKV01000599">
    <property type="protein sequence ID" value="TFY55350.1"/>
    <property type="molecule type" value="Genomic_DNA"/>
</dbReference>
<evidence type="ECO:0000256" key="4">
    <source>
        <dbReference type="ARBA" id="ARBA00023136"/>
    </source>
</evidence>
<evidence type="ECO:0000256" key="5">
    <source>
        <dbReference type="SAM" id="Phobius"/>
    </source>
</evidence>
<dbReference type="STRING" id="34475.A0A4Y9XZ25"/>
<name>A0A4Y9XZ25_9APHY</name>
<dbReference type="Pfam" id="PF02238">
    <property type="entry name" value="COX7a"/>
    <property type="match status" value="1"/>
</dbReference>
<feature type="transmembrane region" description="Helical" evidence="5">
    <location>
        <begin position="40"/>
        <end position="60"/>
    </location>
</feature>
<dbReference type="Proteomes" id="UP000814176">
    <property type="component" value="Unassembled WGS sequence"/>
</dbReference>
<dbReference type="Proteomes" id="UP000298390">
    <property type="component" value="Unassembled WGS sequence"/>
</dbReference>
<keyword evidence="9" id="KW-1185">Reference proteome</keyword>
<dbReference type="OrthoDB" id="5511599at2759"/>
<keyword evidence="4 5" id="KW-0472">Membrane</keyword>
<reference evidence="6 9" key="2">
    <citation type="journal article" date="2021" name="Environ. Microbiol.">
        <title>Gene family expansions and transcriptome signatures uncover fungal adaptations to wood decay.</title>
        <authorList>
            <person name="Hage H."/>
            <person name="Miyauchi S."/>
            <person name="Viragh M."/>
            <person name="Drula E."/>
            <person name="Min B."/>
            <person name="Chaduli D."/>
            <person name="Navarro D."/>
            <person name="Favel A."/>
            <person name="Norest M."/>
            <person name="Lesage-Meessen L."/>
            <person name="Balint B."/>
            <person name="Merenyi Z."/>
            <person name="de Eugenio L."/>
            <person name="Morin E."/>
            <person name="Martinez A.T."/>
            <person name="Baldrian P."/>
            <person name="Stursova M."/>
            <person name="Martinez M.J."/>
            <person name="Novotny C."/>
            <person name="Magnuson J.K."/>
            <person name="Spatafora J.W."/>
            <person name="Maurice S."/>
            <person name="Pangilinan J."/>
            <person name="Andreopoulos W."/>
            <person name="LaButti K."/>
            <person name="Hundley H."/>
            <person name="Na H."/>
            <person name="Kuo A."/>
            <person name="Barry K."/>
            <person name="Lipzen A."/>
            <person name="Henrissat B."/>
            <person name="Riley R."/>
            <person name="Ahrendt S."/>
            <person name="Nagy L.G."/>
            <person name="Grigoriev I.V."/>
            <person name="Martin F."/>
            <person name="Rosso M.N."/>
        </authorList>
    </citation>
    <scope>NUCLEOTIDE SEQUENCE [LARGE SCALE GENOMIC DNA]</scope>
    <source>
        <strain evidence="6 9">CIRM-BRFM 1785</strain>
    </source>
</reference>
<keyword evidence="3" id="KW-0496">Mitochondrion</keyword>
<protein>
    <submittedName>
        <fullName evidence="7">Uncharacterized protein</fullName>
    </submittedName>
</protein>
<evidence type="ECO:0000313" key="9">
    <source>
        <dbReference type="Proteomes" id="UP000814176"/>
    </source>
</evidence>
<dbReference type="AlphaFoldDB" id="A0A4Y9XZ25"/>
<evidence type="ECO:0000313" key="8">
    <source>
        <dbReference type="Proteomes" id="UP000298390"/>
    </source>
</evidence>
<dbReference type="RefSeq" id="XP_047785194.1">
    <property type="nucleotide sequence ID" value="XM_047926864.1"/>
</dbReference>
<dbReference type="GO" id="GO:0005743">
    <property type="term" value="C:mitochondrial inner membrane"/>
    <property type="evidence" value="ECO:0007669"/>
    <property type="project" value="UniProtKB-SubCell"/>
</dbReference>
<dbReference type="InterPro" id="IPR039297">
    <property type="entry name" value="COX7a"/>
</dbReference>
<organism evidence="7 8">
    <name type="scientific">Rhodofomes roseus</name>
    <dbReference type="NCBI Taxonomy" id="34475"/>
    <lineage>
        <taxon>Eukaryota</taxon>
        <taxon>Fungi</taxon>
        <taxon>Dikarya</taxon>
        <taxon>Basidiomycota</taxon>
        <taxon>Agaricomycotina</taxon>
        <taxon>Agaricomycetes</taxon>
        <taxon>Polyporales</taxon>
        <taxon>Rhodofomes</taxon>
    </lineage>
</organism>
<gene>
    <name evidence="6" type="ORF">C8Q71DRAFT_852874</name>
    <name evidence="7" type="ORF">EVJ58_g8304</name>
</gene>
<reference evidence="7 8" key="1">
    <citation type="submission" date="2019-01" db="EMBL/GenBank/DDBJ databases">
        <title>Genome sequencing of the rare red list fungi Fomitopsis rosea.</title>
        <authorList>
            <person name="Buettner E."/>
            <person name="Kellner H."/>
        </authorList>
    </citation>
    <scope>NUCLEOTIDE SEQUENCE [LARGE SCALE GENOMIC DNA]</scope>
    <source>
        <strain evidence="7 8">DSM 105464</strain>
    </source>
</reference>
<sequence length="67" mass="7474">MLLDPLINRPNRVVEKQRMIQASRDPIYLSNPGAKIYVRAYYGLFAFGMLGAVYGMVSLIKGKPAAE</sequence>
<evidence type="ECO:0000256" key="2">
    <source>
        <dbReference type="ARBA" id="ARBA00022792"/>
    </source>
</evidence>
<dbReference type="EMBL" id="JADCUA010000001">
    <property type="protein sequence ID" value="KAH9844384.1"/>
    <property type="molecule type" value="Genomic_DNA"/>
</dbReference>
<accession>A0A4Y9XZ25</accession>
<evidence type="ECO:0000313" key="7">
    <source>
        <dbReference type="EMBL" id="TFY55350.1"/>
    </source>
</evidence>
<proteinExistence type="predicted"/>
<evidence type="ECO:0000256" key="3">
    <source>
        <dbReference type="ARBA" id="ARBA00023128"/>
    </source>
</evidence>
<keyword evidence="5" id="KW-1133">Transmembrane helix</keyword>